<evidence type="ECO:0000256" key="1">
    <source>
        <dbReference type="SAM" id="MobiDB-lite"/>
    </source>
</evidence>
<feature type="region of interest" description="Disordered" evidence="1">
    <location>
        <begin position="43"/>
        <end position="73"/>
    </location>
</feature>
<sequence length="338" mass="36165">MDSARGRRTKLAAAGLIIAVAAAGAIGVSKFITANSPSVVVEENSSSGQREQRNPACEPLLSDSEVATSPDTANTSTRLTKIVQTAADLLRVNGAAWGPQVAVGSELSIEEAFEHAGSVPGDAMVAEMEWLRQAQRDGLYDGADQSLDSLVRHIDSTTISDLDLVDHLGPNWQAAIDVIGTVAANGFDEYVSMVRASPAMRATDALDIRSALRGKAVALGFEAEWDGAQEVVAFYFQQCTLAALAQREVNSSVEEYVRDWDLAEAVARDAVAAAFAADFSSDESGEQVEILARGLQIVQVPSEFDPDYLLTRSVDPYENLHPEEAELLKLEDPLIEGE</sequence>
<evidence type="ECO:0000313" key="3">
    <source>
        <dbReference type="Proteomes" id="UP000325576"/>
    </source>
</evidence>
<protein>
    <submittedName>
        <fullName evidence="2">Uncharacterized protein</fullName>
    </submittedName>
</protein>
<proteinExistence type="predicted"/>
<comment type="caution">
    <text evidence="2">The sequence shown here is derived from an EMBL/GenBank/DDBJ whole genome shotgun (WGS) entry which is preliminary data.</text>
</comment>
<gene>
    <name evidence="2" type="ORF">BS297_30665</name>
</gene>
<dbReference type="Proteomes" id="UP000325576">
    <property type="component" value="Unassembled WGS sequence"/>
</dbReference>
<organism evidence="2 3">
    <name type="scientific">Rhodococcus erythropolis</name>
    <name type="common">Arthrobacter picolinophilus</name>
    <dbReference type="NCBI Taxonomy" id="1833"/>
    <lineage>
        <taxon>Bacteria</taxon>
        <taxon>Bacillati</taxon>
        <taxon>Actinomycetota</taxon>
        <taxon>Actinomycetes</taxon>
        <taxon>Mycobacteriales</taxon>
        <taxon>Nocardiaceae</taxon>
        <taxon>Rhodococcus</taxon>
        <taxon>Rhodococcus erythropolis group</taxon>
    </lineage>
</organism>
<dbReference type="KEGG" id="reb:XU06_27870"/>
<dbReference type="EMBL" id="MRBO01000841">
    <property type="protein sequence ID" value="KAB2581465.1"/>
    <property type="molecule type" value="Genomic_DNA"/>
</dbReference>
<dbReference type="RefSeq" id="WP_020971294.1">
    <property type="nucleotide sequence ID" value="NZ_JAOPFY010000003.1"/>
</dbReference>
<reference evidence="2 3" key="1">
    <citation type="journal article" date="2017" name="Poromechanics V (2013)">
        <title>Genomic Characterization of the Arsenic-Tolerant Actinobacterium, &lt;i&gt;Rhodococcus erythropolis&lt;/i&gt; S43.</title>
        <authorList>
            <person name="Retamal-Morales G."/>
            <person name="Mehnert M."/>
            <person name="Schwabe R."/>
            <person name="Tischler D."/>
            <person name="Schloemann M."/>
            <person name="Levican G.J."/>
        </authorList>
    </citation>
    <scope>NUCLEOTIDE SEQUENCE [LARGE SCALE GENOMIC DNA]</scope>
    <source>
        <strain evidence="2 3">S43</strain>
    </source>
</reference>
<evidence type="ECO:0000313" key="2">
    <source>
        <dbReference type="EMBL" id="KAB2581465.1"/>
    </source>
</evidence>
<name>A0A5N5DU03_RHOER</name>
<dbReference type="AlphaFoldDB" id="A0A5N5DU03"/>
<accession>A0A5N5DU03</accession>